<evidence type="ECO:0000313" key="1">
    <source>
        <dbReference type="EMBL" id="VEG13932.1"/>
    </source>
</evidence>
<name>A0A3S5EG20_9GAMM</name>
<reference evidence="1 2" key="1">
    <citation type="submission" date="2018-12" db="EMBL/GenBank/DDBJ databases">
        <authorList>
            <consortium name="Pathogen Informatics"/>
        </authorList>
    </citation>
    <scope>NUCLEOTIDE SEQUENCE [LARGE SCALE GENOMIC DNA]</scope>
    <source>
        <strain evidence="1 2">NCTC10297</strain>
    </source>
</reference>
<sequence length="41" mass="4729">MARIFIAELLLNVIKALLLVASAVHLLQMTQSIAFLVWQWY</sequence>
<gene>
    <name evidence="1" type="ORF">NCTC10297_01910</name>
</gene>
<evidence type="ECO:0000313" key="2">
    <source>
        <dbReference type="Proteomes" id="UP000274100"/>
    </source>
</evidence>
<dbReference type="Proteomes" id="UP000274100">
    <property type="component" value="Chromosome"/>
</dbReference>
<dbReference type="AlphaFoldDB" id="A0A3S5EG20"/>
<dbReference type="EMBL" id="LR134343">
    <property type="protein sequence ID" value="VEG13932.1"/>
    <property type="molecule type" value="Genomic_DNA"/>
</dbReference>
<organism evidence="1 2">
    <name type="scientific">Moraxella cuniculi</name>
    <dbReference type="NCBI Taxonomy" id="34061"/>
    <lineage>
        <taxon>Bacteria</taxon>
        <taxon>Pseudomonadati</taxon>
        <taxon>Pseudomonadota</taxon>
        <taxon>Gammaproteobacteria</taxon>
        <taxon>Moraxellales</taxon>
        <taxon>Moraxellaceae</taxon>
        <taxon>Moraxella</taxon>
    </lineage>
</organism>
<dbReference type="KEGG" id="mcun:NCTC10297_01910"/>
<proteinExistence type="predicted"/>
<accession>A0A3S5EG20</accession>
<protein>
    <submittedName>
        <fullName evidence="1">Uncharacterized protein</fullName>
    </submittedName>
</protein>